<dbReference type="InterPro" id="IPR002305">
    <property type="entry name" value="aa-tRNA-synth_Ic"/>
</dbReference>
<dbReference type="InterPro" id="IPR024109">
    <property type="entry name" value="Trp-tRNA-ligase_bac-type"/>
</dbReference>
<dbReference type="EMBL" id="VSSQ01003680">
    <property type="protein sequence ID" value="MPM21850.1"/>
    <property type="molecule type" value="Genomic_DNA"/>
</dbReference>
<dbReference type="CDD" id="cd00806">
    <property type="entry name" value="TrpRS_core"/>
    <property type="match status" value="1"/>
</dbReference>
<evidence type="ECO:0000256" key="8">
    <source>
        <dbReference type="ARBA" id="ARBA00023146"/>
    </source>
</evidence>
<evidence type="ECO:0000256" key="1">
    <source>
        <dbReference type="ARBA" id="ARBA00004173"/>
    </source>
</evidence>
<dbReference type="GO" id="GO:0005829">
    <property type="term" value="C:cytosol"/>
    <property type="evidence" value="ECO:0007669"/>
    <property type="project" value="TreeGrafter"/>
</dbReference>
<proteinExistence type="inferred from homology"/>
<keyword evidence="7" id="KW-0648">Protein biosynthesis</keyword>
<dbReference type="FunFam" id="1.10.240.10:FF:000002">
    <property type="entry name" value="Tryptophan--tRNA ligase"/>
    <property type="match status" value="1"/>
</dbReference>
<dbReference type="PRINTS" id="PR01039">
    <property type="entry name" value="TRNASYNTHTRP"/>
</dbReference>
<gene>
    <name evidence="11" type="primary">trpS_17</name>
    <name evidence="11" type="ORF">SDC9_68300</name>
</gene>
<organism evidence="11">
    <name type="scientific">bioreactor metagenome</name>
    <dbReference type="NCBI Taxonomy" id="1076179"/>
    <lineage>
        <taxon>unclassified sequences</taxon>
        <taxon>metagenomes</taxon>
        <taxon>ecological metagenomes</taxon>
    </lineage>
</organism>
<dbReference type="Gene3D" id="1.10.240.10">
    <property type="entry name" value="Tyrosyl-Transfer RNA Synthetase"/>
    <property type="match status" value="1"/>
</dbReference>
<dbReference type="GO" id="GO:0006436">
    <property type="term" value="P:tryptophanyl-tRNA aminoacylation"/>
    <property type="evidence" value="ECO:0007669"/>
    <property type="project" value="InterPro"/>
</dbReference>
<evidence type="ECO:0000256" key="6">
    <source>
        <dbReference type="ARBA" id="ARBA00022840"/>
    </source>
</evidence>
<dbReference type="HAMAP" id="MF_00140_B">
    <property type="entry name" value="Trp_tRNA_synth_B"/>
    <property type="match status" value="1"/>
</dbReference>
<dbReference type="EC" id="6.1.1.2" evidence="3"/>
<keyword evidence="8" id="KW-0030">Aminoacyl-tRNA synthetase</keyword>
<keyword evidence="4 11" id="KW-0436">Ligase</keyword>
<dbReference type="Pfam" id="PF00579">
    <property type="entry name" value="tRNA-synt_1b"/>
    <property type="match status" value="1"/>
</dbReference>
<dbReference type="GO" id="GO:0005739">
    <property type="term" value="C:mitochondrion"/>
    <property type="evidence" value="ECO:0007669"/>
    <property type="project" value="UniProtKB-SubCell"/>
</dbReference>
<comment type="subcellular location">
    <subcellularLocation>
        <location evidence="1">Mitochondrion</location>
    </subcellularLocation>
</comment>
<dbReference type="GO" id="GO:0004830">
    <property type="term" value="F:tryptophan-tRNA ligase activity"/>
    <property type="evidence" value="ECO:0007669"/>
    <property type="project" value="UniProtKB-EC"/>
</dbReference>
<evidence type="ECO:0000256" key="5">
    <source>
        <dbReference type="ARBA" id="ARBA00022741"/>
    </source>
</evidence>
<keyword evidence="5" id="KW-0547">Nucleotide-binding</keyword>
<evidence type="ECO:0000256" key="3">
    <source>
        <dbReference type="ARBA" id="ARBA00013161"/>
    </source>
</evidence>
<evidence type="ECO:0000313" key="11">
    <source>
        <dbReference type="EMBL" id="MPM21850.1"/>
    </source>
</evidence>
<dbReference type="Gene3D" id="3.40.50.620">
    <property type="entry name" value="HUPs"/>
    <property type="match status" value="1"/>
</dbReference>
<dbReference type="AlphaFoldDB" id="A0A644Y032"/>
<dbReference type="PANTHER" id="PTHR43766:SF1">
    <property type="entry name" value="TRYPTOPHAN--TRNA LIGASE, MITOCHONDRIAL"/>
    <property type="match status" value="1"/>
</dbReference>
<dbReference type="InterPro" id="IPR050203">
    <property type="entry name" value="Trp-tRNA_synthetase"/>
</dbReference>
<comment type="similarity">
    <text evidence="2">Belongs to the class-I aminoacyl-tRNA synthetase family.</text>
</comment>
<comment type="caution">
    <text evidence="11">The sequence shown here is derived from an EMBL/GenBank/DDBJ whole genome shotgun (WGS) entry which is preliminary data.</text>
</comment>
<evidence type="ECO:0000256" key="4">
    <source>
        <dbReference type="ARBA" id="ARBA00022598"/>
    </source>
</evidence>
<evidence type="ECO:0000256" key="2">
    <source>
        <dbReference type="ARBA" id="ARBA00005594"/>
    </source>
</evidence>
<evidence type="ECO:0000256" key="9">
    <source>
        <dbReference type="ARBA" id="ARBA00030268"/>
    </source>
</evidence>
<protein>
    <recommendedName>
        <fullName evidence="3">tryptophan--tRNA ligase</fullName>
        <ecNumber evidence="3">6.1.1.2</ecNumber>
    </recommendedName>
    <alternativeName>
        <fullName evidence="9">Tryptophanyl-tRNA synthetase</fullName>
    </alternativeName>
</protein>
<comment type="catalytic activity">
    <reaction evidence="10">
        <text>tRNA(Trp) + L-tryptophan + ATP = L-tryptophyl-tRNA(Trp) + AMP + diphosphate + H(+)</text>
        <dbReference type="Rhea" id="RHEA:24080"/>
        <dbReference type="Rhea" id="RHEA-COMP:9671"/>
        <dbReference type="Rhea" id="RHEA-COMP:9705"/>
        <dbReference type="ChEBI" id="CHEBI:15378"/>
        <dbReference type="ChEBI" id="CHEBI:30616"/>
        <dbReference type="ChEBI" id="CHEBI:33019"/>
        <dbReference type="ChEBI" id="CHEBI:57912"/>
        <dbReference type="ChEBI" id="CHEBI:78442"/>
        <dbReference type="ChEBI" id="CHEBI:78535"/>
        <dbReference type="ChEBI" id="CHEBI:456215"/>
        <dbReference type="EC" id="6.1.1.2"/>
    </reaction>
</comment>
<dbReference type="InterPro" id="IPR014729">
    <property type="entry name" value="Rossmann-like_a/b/a_fold"/>
</dbReference>
<evidence type="ECO:0000256" key="7">
    <source>
        <dbReference type="ARBA" id="ARBA00022917"/>
    </source>
</evidence>
<sequence length="350" mass="39276">MIQEYLNVRIGVLCKMENEKKVMLSGIKPSGELTLGSYLGAIRNWARMADEYDCYYFMADLHALTVRQNPADLRRRTLEQLAQYIACGLDPQKNTLFIQSHVPAHAELGWILNCYAMFGELSRMTQFKDKSAKNQDNVNGGLFTYPALMAADILLYQPDFVPVGEDQKQHVELTRNIANRFNGIYGEVFKMPEPFIPELGARIMSLAAPENKMSKSEMGTGCVCLLDSPDDIMRVFKRAVTDSDTGERCVRYDPETKPGVSNLMTIFSAITGEAFDEIENRFAGKGYGAFKPAVGEAVAEALRPIREESMRLLSDKSYLESVYRAGAEKASRIAEKTLRKVYKKVGLVAR</sequence>
<dbReference type="PANTHER" id="PTHR43766">
    <property type="entry name" value="TRYPTOPHAN--TRNA LIGASE, MITOCHONDRIAL"/>
    <property type="match status" value="1"/>
</dbReference>
<accession>A0A644Y032</accession>
<dbReference type="NCBIfam" id="TIGR00233">
    <property type="entry name" value="trpS"/>
    <property type="match status" value="1"/>
</dbReference>
<reference evidence="11" key="1">
    <citation type="submission" date="2019-08" db="EMBL/GenBank/DDBJ databases">
        <authorList>
            <person name="Kucharzyk K."/>
            <person name="Murdoch R.W."/>
            <person name="Higgins S."/>
            <person name="Loffler F."/>
        </authorList>
    </citation>
    <scope>NUCLEOTIDE SEQUENCE</scope>
</reference>
<dbReference type="InterPro" id="IPR002306">
    <property type="entry name" value="Trp-tRNA-ligase"/>
</dbReference>
<evidence type="ECO:0000256" key="10">
    <source>
        <dbReference type="ARBA" id="ARBA00049929"/>
    </source>
</evidence>
<keyword evidence="6" id="KW-0067">ATP-binding</keyword>
<dbReference type="SUPFAM" id="SSF52374">
    <property type="entry name" value="Nucleotidylyl transferase"/>
    <property type="match status" value="1"/>
</dbReference>
<name>A0A644Y032_9ZZZZ</name>
<dbReference type="GO" id="GO:0005524">
    <property type="term" value="F:ATP binding"/>
    <property type="evidence" value="ECO:0007669"/>
    <property type="project" value="UniProtKB-KW"/>
</dbReference>